<dbReference type="GO" id="GO:0006352">
    <property type="term" value="P:DNA-templated transcription initiation"/>
    <property type="evidence" value="ECO:0007669"/>
    <property type="project" value="InterPro"/>
</dbReference>
<dbReference type="Gene3D" id="1.10.1740.10">
    <property type="match status" value="1"/>
</dbReference>
<keyword evidence="5" id="KW-0804">Transcription</keyword>
<gene>
    <name evidence="8" type="ORF">UW07_C0014G0009</name>
</gene>
<proteinExistence type="inferred from homology"/>
<evidence type="ECO:0000256" key="5">
    <source>
        <dbReference type="ARBA" id="ARBA00023163"/>
    </source>
</evidence>
<accession>A0A0G1FQV5</accession>
<evidence type="ECO:0000313" key="9">
    <source>
        <dbReference type="Proteomes" id="UP000033831"/>
    </source>
</evidence>
<dbReference type="InterPro" id="IPR039425">
    <property type="entry name" value="RNA_pol_sigma-70-like"/>
</dbReference>
<dbReference type="Pfam" id="PF04542">
    <property type="entry name" value="Sigma70_r2"/>
    <property type="match status" value="1"/>
</dbReference>
<evidence type="ECO:0000313" key="8">
    <source>
        <dbReference type="EMBL" id="KKT24463.1"/>
    </source>
</evidence>
<evidence type="ECO:0000259" key="6">
    <source>
        <dbReference type="Pfam" id="PF04542"/>
    </source>
</evidence>
<evidence type="ECO:0000256" key="4">
    <source>
        <dbReference type="ARBA" id="ARBA00023125"/>
    </source>
</evidence>
<evidence type="ECO:0000256" key="2">
    <source>
        <dbReference type="ARBA" id="ARBA00023015"/>
    </source>
</evidence>
<dbReference type="NCBIfam" id="TIGR02937">
    <property type="entry name" value="sigma70-ECF"/>
    <property type="match status" value="1"/>
</dbReference>
<dbReference type="InterPro" id="IPR007627">
    <property type="entry name" value="RNA_pol_sigma70_r2"/>
</dbReference>
<sequence>METGITNKFEKIYGEESDAIFRFCLIRVSSREQALDITQETFLRLWRSLFEKKEEIRNSRAFLFTVAHRLIIDWYRKKKSISLESIMHKEEGETEYEPVDEKTSDGFGLEAEGRYLLDKIGELSPTSRHPVYLRFVEGLSPEEIGKILGISANAASVRVNRGLSELRKKTGYNN</sequence>
<keyword evidence="4" id="KW-0238">DNA-binding</keyword>
<evidence type="ECO:0000256" key="3">
    <source>
        <dbReference type="ARBA" id="ARBA00023082"/>
    </source>
</evidence>
<dbReference type="InterPro" id="IPR036388">
    <property type="entry name" value="WH-like_DNA-bd_sf"/>
</dbReference>
<dbReference type="EMBL" id="LCGX01000014">
    <property type="protein sequence ID" value="KKT24463.1"/>
    <property type="molecule type" value="Genomic_DNA"/>
</dbReference>
<protein>
    <submittedName>
        <fullName evidence="8">ECF subfamily RNA polymerase sigma factor</fullName>
    </submittedName>
</protein>
<keyword evidence="2" id="KW-0805">Transcription regulation</keyword>
<dbReference type="Gene3D" id="1.10.10.10">
    <property type="entry name" value="Winged helix-like DNA-binding domain superfamily/Winged helix DNA-binding domain"/>
    <property type="match status" value="1"/>
</dbReference>
<dbReference type="CDD" id="cd06171">
    <property type="entry name" value="Sigma70_r4"/>
    <property type="match status" value="1"/>
</dbReference>
<comment type="similarity">
    <text evidence="1">Belongs to the sigma-70 factor family. ECF subfamily.</text>
</comment>
<dbReference type="InterPro" id="IPR013324">
    <property type="entry name" value="RNA_pol_sigma_r3/r4-like"/>
</dbReference>
<dbReference type="Pfam" id="PF08281">
    <property type="entry name" value="Sigma70_r4_2"/>
    <property type="match status" value="1"/>
</dbReference>
<feature type="domain" description="RNA polymerase sigma-70 region 2" evidence="6">
    <location>
        <begin position="15"/>
        <end position="79"/>
    </location>
</feature>
<keyword evidence="3" id="KW-0731">Sigma factor</keyword>
<dbReference type="InterPro" id="IPR014284">
    <property type="entry name" value="RNA_pol_sigma-70_dom"/>
</dbReference>
<feature type="domain" description="RNA polymerase sigma factor 70 region 4 type 2" evidence="7">
    <location>
        <begin position="115"/>
        <end position="166"/>
    </location>
</feature>
<dbReference type="SUPFAM" id="SSF88946">
    <property type="entry name" value="Sigma2 domain of RNA polymerase sigma factors"/>
    <property type="match status" value="1"/>
</dbReference>
<organism evidence="8 9">
    <name type="scientific">Candidatus Nomurabacteria bacterium GW2011_GWF2_43_8</name>
    <dbReference type="NCBI Taxonomy" id="1618779"/>
    <lineage>
        <taxon>Bacteria</taxon>
        <taxon>Candidatus Nomuraibacteriota</taxon>
    </lineage>
</organism>
<reference evidence="8 9" key="1">
    <citation type="journal article" date="2015" name="Nature">
        <title>rRNA introns, odd ribosomes, and small enigmatic genomes across a large radiation of phyla.</title>
        <authorList>
            <person name="Brown C.T."/>
            <person name="Hug L.A."/>
            <person name="Thomas B.C."/>
            <person name="Sharon I."/>
            <person name="Castelle C.J."/>
            <person name="Singh A."/>
            <person name="Wilkins M.J."/>
            <person name="Williams K.H."/>
            <person name="Banfield J.F."/>
        </authorList>
    </citation>
    <scope>NUCLEOTIDE SEQUENCE [LARGE SCALE GENOMIC DNA]</scope>
</reference>
<dbReference type="AlphaFoldDB" id="A0A0G1FQV5"/>
<dbReference type="GO" id="GO:0003677">
    <property type="term" value="F:DNA binding"/>
    <property type="evidence" value="ECO:0007669"/>
    <property type="project" value="UniProtKB-KW"/>
</dbReference>
<dbReference type="Proteomes" id="UP000033831">
    <property type="component" value="Unassembled WGS sequence"/>
</dbReference>
<dbReference type="InterPro" id="IPR013249">
    <property type="entry name" value="RNA_pol_sigma70_r4_t2"/>
</dbReference>
<dbReference type="PANTHER" id="PTHR43133:SF8">
    <property type="entry name" value="RNA POLYMERASE SIGMA FACTOR HI_1459-RELATED"/>
    <property type="match status" value="1"/>
</dbReference>
<evidence type="ECO:0000256" key="1">
    <source>
        <dbReference type="ARBA" id="ARBA00010641"/>
    </source>
</evidence>
<dbReference type="SUPFAM" id="SSF88659">
    <property type="entry name" value="Sigma3 and sigma4 domains of RNA polymerase sigma factors"/>
    <property type="match status" value="1"/>
</dbReference>
<comment type="caution">
    <text evidence="8">The sequence shown here is derived from an EMBL/GenBank/DDBJ whole genome shotgun (WGS) entry which is preliminary data.</text>
</comment>
<name>A0A0G1FQV5_9BACT</name>
<evidence type="ECO:0000259" key="7">
    <source>
        <dbReference type="Pfam" id="PF08281"/>
    </source>
</evidence>
<dbReference type="InterPro" id="IPR013325">
    <property type="entry name" value="RNA_pol_sigma_r2"/>
</dbReference>
<dbReference type="GO" id="GO:0016987">
    <property type="term" value="F:sigma factor activity"/>
    <property type="evidence" value="ECO:0007669"/>
    <property type="project" value="UniProtKB-KW"/>
</dbReference>
<dbReference type="PANTHER" id="PTHR43133">
    <property type="entry name" value="RNA POLYMERASE ECF-TYPE SIGMA FACTO"/>
    <property type="match status" value="1"/>
</dbReference>